<accession>A0ABW2UA40</accession>
<dbReference type="Proteomes" id="UP001596513">
    <property type="component" value="Unassembled WGS sequence"/>
</dbReference>
<keyword evidence="2" id="KW-1185">Reference proteome</keyword>
<evidence type="ECO:0000313" key="1">
    <source>
        <dbReference type="EMBL" id="MFC7670367.1"/>
    </source>
</evidence>
<dbReference type="RefSeq" id="WP_380205816.1">
    <property type="nucleotide sequence ID" value="NZ_JBHTEK010000001.1"/>
</dbReference>
<protein>
    <submittedName>
        <fullName evidence="1">Uncharacterized protein</fullName>
    </submittedName>
</protein>
<gene>
    <name evidence="1" type="ORF">ACFQT0_25615</name>
</gene>
<reference evidence="2" key="1">
    <citation type="journal article" date="2019" name="Int. J. Syst. Evol. Microbiol.">
        <title>The Global Catalogue of Microorganisms (GCM) 10K type strain sequencing project: providing services to taxonomists for standard genome sequencing and annotation.</title>
        <authorList>
            <consortium name="The Broad Institute Genomics Platform"/>
            <consortium name="The Broad Institute Genome Sequencing Center for Infectious Disease"/>
            <person name="Wu L."/>
            <person name="Ma J."/>
        </authorList>
    </citation>
    <scope>NUCLEOTIDE SEQUENCE [LARGE SCALE GENOMIC DNA]</scope>
    <source>
        <strain evidence="2">JCM 19635</strain>
    </source>
</reference>
<proteinExistence type="predicted"/>
<comment type="caution">
    <text evidence="1">The sequence shown here is derived from an EMBL/GenBank/DDBJ whole genome shotgun (WGS) entry which is preliminary data.</text>
</comment>
<name>A0ABW2UA40_9BACT</name>
<evidence type="ECO:0000313" key="2">
    <source>
        <dbReference type="Proteomes" id="UP001596513"/>
    </source>
</evidence>
<dbReference type="EMBL" id="JBHTEK010000001">
    <property type="protein sequence ID" value="MFC7670367.1"/>
    <property type="molecule type" value="Genomic_DNA"/>
</dbReference>
<organism evidence="1 2">
    <name type="scientific">Hymenobacter humi</name>
    <dbReference type="NCBI Taxonomy" id="1411620"/>
    <lineage>
        <taxon>Bacteria</taxon>
        <taxon>Pseudomonadati</taxon>
        <taxon>Bacteroidota</taxon>
        <taxon>Cytophagia</taxon>
        <taxon>Cytophagales</taxon>
        <taxon>Hymenobacteraceae</taxon>
        <taxon>Hymenobacter</taxon>
    </lineage>
</organism>
<sequence length="238" mass="26475">MELISFTGSVDGRGMAMLRWSTATERNTAYFALERSADNSTFTEVGRVAAAGTSTQPLTYQWPDPQRLVARMYYRLRQADRDGVVHYSSVVALAPAPRLARQAEVYPVPSAGQPIQLLLESYDEEAVTLRLSDALGRVLLTTSLAPSDAHYLAPLPCRWAWPKARMSSRCSAAASPFKSESSYLIDWLLFTEQKYPGLRALPGQLLRLLLPSSECPSRRKGIFYALGLSSSLRPRSQW</sequence>